<dbReference type="SMART" id="SM00609">
    <property type="entry name" value="VIT"/>
    <property type="match status" value="1"/>
</dbReference>
<proteinExistence type="predicted"/>
<evidence type="ECO:0008006" key="9">
    <source>
        <dbReference type="Google" id="ProtNLM"/>
    </source>
</evidence>
<dbReference type="Gene3D" id="3.40.50.410">
    <property type="entry name" value="von Willebrand factor, type A domain"/>
    <property type="match status" value="1"/>
</dbReference>
<evidence type="ECO:0000313" key="7">
    <source>
        <dbReference type="EMBL" id="KAE9392247.1"/>
    </source>
</evidence>
<evidence type="ECO:0000256" key="1">
    <source>
        <dbReference type="ARBA" id="ARBA00004286"/>
    </source>
</evidence>
<evidence type="ECO:0000259" key="6">
    <source>
        <dbReference type="PROSITE" id="PS51468"/>
    </source>
</evidence>
<dbReference type="SMART" id="SM00327">
    <property type="entry name" value="VWA"/>
    <property type="match status" value="1"/>
</dbReference>
<feature type="region of interest" description="Disordered" evidence="4">
    <location>
        <begin position="491"/>
        <end position="510"/>
    </location>
</feature>
<feature type="region of interest" description="Disordered" evidence="4">
    <location>
        <begin position="522"/>
        <end position="544"/>
    </location>
</feature>
<gene>
    <name evidence="7" type="ORF">BT96DRAFT_979476</name>
</gene>
<keyword evidence="3" id="KW-0238">DNA-binding</keyword>
<evidence type="ECO:0000256" key="4">
    <source>
        <dbReference type="SAM" id="MobiDB-lite"/>
    </source>
</evidence>
<feature type="region of interest" description="Disordered" evidence="4">
    <location>
        <begin position="764"/>
        <end position="827"/>
    </location>
</feature>
<dbReference type="SUPFAM" id="SSF53300">
    <property type="entry name" value="vWA-like"/>
    <property type="match status" value="1"/>
</dbReference>
<feature type="region of interest" description="Disordered" evidence="4">
    <location>
        <begin position="699"/>
        <end position="748"/>
    </location>
</feature>
<organism evidence="7 8">
    <name type="scientific">Gymnopus androsaceus JB14</name>
    <dbReference type="NCBI Taxonomy" id="1447944"/>
    <lineage>
        <taxon>Eukaryota</taxon>
        <taxon>Fungi</taxon>
        <taxon>Dikarya</taxon>
        <taxon>Basidiomycota</taxon>
        <taxon>Agaricomycotina</taxon>
        <taxon>Agaricomycetes</taxon>
        <taxon>Agaricomycetidae</taxon>
        <taxon>Agaricales</taxon>
        <taxon>Marasmiineae</taxon>
        <taxon>Omphalotaceae</taxon>
        <taxon>Gymnopus</taxon>
    </lineage>
</organism>
<dbReference type="PANTHER" id="PTHR45737">
    <property type="entry name" value="VON WILLEBRAND FACTOR A DOMAIN-CONTAINING PROTEIN 5A"/>
    <property type="match status" value="1"/>
</dbReference>
<dbReference type="InterPro" id="IPR002035">
    <property type="entry name" value="VWF_A"/>
</dbReference>
<dbReference type="PROSITE" id="PS50234">
    <property type="entry name" value="VWFA"/>
    <property type="match status" value="1"/>
</dbReference>
<feature type="domain" description="VWFA" evidence="5">
    <location>
        <begin position="288"/>
        <end position="471"/>
    </location>
</feature>
<protein>
    <recommendedName>
        <fullName evidence="9">VIT-domain-containing protein</fullName>
    </recommendedName>
</protein>
<dbReference type="Pfam" id="PF13768">
    <property type="entry name" value="VWA_3"/>
    <property type="match status" value="1"/>
</dbReference>
<dbReference type="PANTHER" id="PTHR45737:SF6">
    <property type="entry name" value="VON WILLEBRAND FACTOR A DOMAIN-CONTAINING PROTEIN 5A"/>
    <property type="match status" value="1"/>
</dbReference>
<sequence>MARTKYAPTHSSPYCRLYDVSTGMDLVLDGSSVQVLIADVHASVMMSQRFTNTTDSARSALYTFGIMSNAAICGFEMIRQDGTRVEGIVKEKEEARKEYEKAIKDGKTASLGQQETADLFSISVGNISSSETVTINLRYVQPLMDDENKDQIKFIFPRTYAQRYGSAPSYNSTAAKTAHQPFVMDIIVQQAGVIKSISCPSGHPISFEMGLPDGITPPNDDTSHFANVSLSDSSGFLTQDVVLVLTAAGLDSPRCFVEPHPSPNHESTAMALTFVPRFTLPDVKGGMEYVFVVDRSGSMQGDNIKLVREALVVLLRGLPSSGTTFNIVSFGSSATKLWDVSRQYSQTSLEEATDHVDAMKADYGGTEIGSALELVFSSLPKPLARPVAVILLTDGGAWDVKSCVSRTETALASLPQPEEPSSFIRVFTVGIGNGASSDTCDSIARAGAGVAVYVKQGEPVVGKCARLVRAARTPPMKNITVLWTGDEVQEAEDDSEMVDNPNKETLPDKDTGLASALSLFNDDAMPEDHPIGPPPAPDPTLPPPPSIQQAPLVVSNLFPGTRTQIYAILNTPSHEKGVNTMPASIKVKGVVASTGATIELVVPVSQLIFPFKAKSELDPNSSPGTFLHTLAAKALITDRQDGKHALPISISRSFENDPELKGIYMKKEVIRLGTMYQLTSKYTSYIAVDHRLPEPDLIPTSVSDGASGLQMAHQTARRVGGGKAARKQLASSSVRAPPTDRVLRSSSSSSRSLSRFIDIEAKVSDEEESLEPEQSHPLPASNAGETSKRPRTRTTARKSTGGMAPRKQLAVAANTGDSSDERPSKKAEKEIKVVDSFLIDSYPKMEPEGDQLTAIARLQQFNGALSLSVALLVVLGIQASVQEVEDKLAAIGVSGNVGATVLAWVWMERRGGEEALSLIEKAMDWVKSEVGEIEAVGVREKVLSAVNF</sequence>
<feature type="domain" description="VIT" evidence="6">
    <location>
        <begin position="12"/>
        <end position="141"/>
    </location>
</feature>
<dbReference type="PRINTS" id="PR00622">
    <property type="entry name" value="HISTONEH3"/>
</dbReference>
<keyword evidence="3" id="KW-0544">Nucleosome core</keyword>
<evidence type="ECO:0000313" key="8">
    <source>
        <dbReference type="Proteomes" id="UP000799118"/>
    </source>
</evidence>
<keyword evidence="2" id="KW-0158">Chromosome</keyword>
<feature type="compositionally biased region" description="Basic and acidic residues" evidence="4">
    <location>
        <begin position="501"/>
        <end position="510"/>
    </location>
</feature>
<dbReference type="GO" id="GO:0030527">
    <property type="term" value="F:structural constituent of chromatin"/>
    <property type="evidence" value="ECO:0007669"/>
    <property type="project" value="InterPro"/>
</dbReference>
<name>A0A6A4H545_9AGAR</name>
<dbReference type="OrthoDB" id="1729737at2759"/>
<dbReference type="AlphaFoldDB" id="A0A6A4H545"/>
<feature type="compositionally biased region" description="Pro residues" evidence="4">
    <location>
        <begin position="531"/>
        <end position="544"/>
    </location>
</feature>
<accession>A0A6A4H545</accession>
<dbReference type="InterPro" id="IPR013694">
    <property type="entry name" value="VIT"/>
</dbReference>
<dbReference type="InterPro" id="IPR036465">
    <property type="entry name" value="vWFA_dom_sf"/>
</dbReference>
<evidence type="ECO:0000256" key="2">
    <source>
        <dbReference type="ARBA" id="ARBA00022454"/>
    </source>
</evidence>
<dbReference type="GO" id="GO:0000786">
    <property type="term" value="C:nucleosome"/>
    <property type="evidence" value="ECO:0007669"/>
    <property type="project" value="UniProtKB-KW"/>
</dbReference>
<dbReference type="InterPro" id="IPR000164">
    <property type="entry name" value="Histone_H3/CENP-A"/>
</dbReference>
<dbReference type="GO" id="GO:0003677">
    <property type="term" value="F:DNA binding"/>
    <property type="evidence" value="ECO:0007669"/>
    <property type="project" value="InterPro"/>
</dbReference>
<reference evidence="7" key="1">
    <citation type="journal article" date="2019" name="Environ. Microbiol.">
        <title>Fungal ecological strategies reflected in gene transcription - a case study of two litter decomposers.</title>
        <authorList>
            <person name="Barbi F."/>
            <person name="Kohler A."/>
            <person name="Barry K."/>
            <person name="Baskaran P."/>
            <person name="Daum C."/>
            <person name="Fauchery L."/>
            <person name="Ihrmark K."/>
            <person name="Kuo A."/>
            <person name="LaButti K."/>
            <person name="Lipzen A."/>
            <person name="Morin E."/>
            <person name="Grigoriev I.V."/>
            <person name="Henrissat B."/>
            <person name="Lindahl B."/>
            <person name="Martin F."/>
        </authorList>
    </citation>
    <scope>NUCLEOTIDE SEQUENCE</scope>
    <source>
        <strain evidence="7">JB14</strain>
    </source>
</reference>
<dbReference type="Proteomes" id="UP000799118">
    <property type="component" value="Unassembled WGS sequence"/>
</dbReference>
<evidence type="ECO:0000259" key="5">
    <source>
        <dbReference type="PROSITE" id="PS50234"/>
    </source>
</evidence>
<dbReference type="PROSITE" id="PS51468">
    <property type="entry name" value="VIT"/>
    <property type="match status" value="1"/>
</dbReference>
<dbReference type="Pfam" id="PF08487">
    <property type="entry name" value="VIT"/>
    <property type="match status" value="1"/>
</dbReference>
<dbReference type="EMBL" id="ML769600">
    <property type="protein sequence ID" value="KAE9392247.1"/>
    <property type="molecule type" value="Genomic_DNA"/>
</dbReference>
<evidence type="ECO:0000256" key="3">
    <source>
        <dbReference type="ARBA" id="ARBA00023269"/>
    </source>
</evidence>
<keyword evidence="8" id="KW-1185">Reference proteome</keyword>
<comment type="subcellular location">
    <subcellularLocation>
        <location evidence="1">Chromosome</location>
    </subcellularLocation>
</comment>